<dbReference type="InterPro" id="IPR055312">
    <property type="entry name" value="FBL15-like"/>
</dbReference>
<dbReference type="EMBL" id="JAUUTY010000004">
    <property type="protein sequence ID" value="KAK1652098.1"/>
    <property type="molecule type" value="Genomic_DNA"/>
</dbReference>
<dbReference type="AlphaFoldDB" id="A0AAD8WDF6"/>
<dbReference type="Proteomes" id="UP001231189">
    <property type="component" value="Unassembled WGS sequence"/>
</dbReference>
<keyword evidence="3" id="KW-1185">Reference proteome</keyword>
<dbReference type="InterPro" id="IPR053781">
    <property type="entry name" value="F-box_AtFBL13-like"/>
</dbReference>
<dbReference type="PANTHER" id="PTHR34709:SF76">
    <property type="entry name" value="F-BOX DOMAIN-CONTAINING PROTEIN"/>
    <property type="match status" value="1"/>
</dbReference>
<feature type="domain" description="F-box" evidence="1">
    <location>
        <begin position="20"/>
        <end position="61"/>
    </location>
</feature>
<dbReference type="InterPro" id="IPR032675">
    <property type="entry name" value="LRR_dom_sf"/>
</dbReference>
<dbReference type="Pfam" id="PF00646">
    <property type="entry name" value="F-box"/>
    <property type="match status" value="1"/>
</dbReference>
<reference evidence="2" key="1">
    <citation type="submission" date="2023-07" db="EMBL/GenBank/DDBJ databases">
        <title>A chromosome-level genome assembly of Lolium multiflorum.</title>
        <authorList>
            <person name="Chen Y."/>
            <person name="Copetti D."/>
            <person name="Kolliker R."/>
            <person name="Studer B."/>
        </authorList>
    </citation>
    <scope>NUCLEOTIDE SEQUENCE</scope>
    <source>
        <strain evidence="2">02402/16</strain>
        <tissue evidence="2">Leaf</tissue>
    </source>
</reference>
<dbReference type="CDD" id="cd22160">
    <property type="entry name" value="F-box_AtFBL13-like"/>
    <property type="match status" value="1"/>
</dbReference>
<dbReference type="InterPro" id="IPR001810">
    <property type="entry name" value="F-box_dom"/>
</dbReference>
<evidence type="ECO:0000259" key="1">
    <source>
        <dbReference type="SMART" id="SM00256"/>
    </source>
</evidence>
<organism evidence="2 3">
    <name type="scientific">Lolium multiflorum</name>
    <name type="common">Italian ryegrass</name>
    <name type="synonym">Lolium perenne subsp. multiflorum</name>
    <dbReference type="NCBI Taxonomy" id="4521"/>
    <lineage>
        <taxon>Eukaryota</taxon>
        <taxon>Viridiplantae</taxon>
        <taxon>Streptophyta</taxon>
        <taxon>Embryophyta</taxon>
        <taxon>Tracheophyta</taxon>
        <taxon>Spermatophyta</taxon>
        <taxon>Magnoliopsida</taxon>
        <taxon>Liliopsida</taxon>
        <taxon>Poales</taxon>
        <taxon>Poaceae</taxon>
        <taxon>BOP clade</taxon>
        <taxon>Pooideae</taxon>
        <taxon>Poodae</taxon>
        <taxon>Poeae</taxon>
        <taxon>Poeae Chloroplast Group 2 (Poeae type)</taxon>
        <taxon>Loliodinae</taxon>
        <taxon>Loliinae</taxon>
        <taxon>Lolium</taxon>
    </lineage>
</organism>
<dbReference type="SMART" id="SM00256">
    <property type="entry name" value="FBOX"/>
    <property type="match status" value="1"/>
</dbReference>
<evidence type="ECO:0000313" key="3">
    <source>
        <dbReference type="Proteomes" id="UP001231189"/>
    </source>
</evidence>
<evidence type="ECO:0000313" key="2">
    <source>
        <dbReference type="EMBL" id="KAK1652098.1"/>
    </source>
</evidence>
<dbReference type="PANTHER" id="PTHR34709">
    <property type="entry name" value="OS10G0396666 PROTEIN"/>
    <property type="match status" value="1"/>
</dbReference>
<dbReference type="Gene3D" id="3.80.10.10">
    <property type="entry name" value="Ribonuclease Inhibitor"/>
    <property type="match status" value="1"/>
</dbReference>
<gene>
    <name evidence="2" type="ORF">QYE76_069903</name>
</gene>
<dbReference type="InterPro" id="IPR036047">
    <property type="entry name" value="F-box-like_dom_sf"/>
</dbReference>
<accession>A0AAD8WDF6</accession>
<proteinExistence type="predicted"/>
<dbReference type="SUPFAM" id="SSF52047">
    <property type="entry name" value="RNI-like"/>
    <property type="match status" value="1"/>
</dbReference>
<protein>
    <recommendedName>
        <fullName evidence="1">F-box domain-containing protein</fullName>
    </recommendedName>
</protein>
<dbReference type="SUPFAM" id="SSF81383">
    <property type="entry name" value="F-box domain"/>
    <property type="match status" value="1"/>
</dbReference>
<comment type="caution">
    <text evidence="2">The sequence shown here is derived from an EMBL/GenBank/DDBJ whole genome shotgun (WGS) entry which is preliminary data.</text>
</comment>
<sequence length="355" mass="39692">MNSKLLEPGGAADDDIISSLPDDVLLHILSFVPTTEDAIRTRALSRRWRHVWLCLPALAFSDIGKTPTSGLDELINAALAHSHDTLTIRIQHPRHKLHANAWLQQAAERVHGNISLRLDDYRLITIEDRQWHWHGFGNVVLDLPCGDDTRTAAMSFRSFLQDDKMLTLKLPAAPAVNSSLTELELVNIRLDGGGGLSDLLSLCGQLRRLLLHAVWGMDGPDLKITSKLLEELDLDYIDGIVRLEVSCPKLRLLRIKRLFQTDSKLVGSFCTPSIEEIHWPLNASLPASRVEFLSSMDTVRRLNVGLFTHVQTYKSYIGPWLLRSCTGVQHLDVSLRNIIAVGNNLSSGLSYMFSD</sequence>
<name>A0AAD8WDF6_LOLMU</name>
<dbReference type="Gene3D" id="1.20.1280.50">
    <property type="match status" value="1"/>
</dbReference>